<evidence type="ECO:0000313" key="2">
    <source>
        <dbReference type="EMBL" id="KAK9902614.1"/>
    </source>
</evidence>
<dbReference type="SUPFAM" id="SSF52058">
    <property type="entry name" value="L domain-like"/>
    <property type="match status" value="1"/>
</dbReference>
<dbReference type="PANTHER" id="PTHR48004:SF59">
    <property type="entry name" value="LEUCINE-RICH REPEAT-CONTAINING N-TERMINAL PLANT-TYPE DOMAIN-CONTAINING PROTEIN"/>
    <property type="match status" value="1"/>
</dbReference>
<name>A0ABR2YCL0_9CHLO</name>
<proteinExistence type="predicted"/>
<dbReference type="InterPro" id="IPR001611">
    <property type="entry name" value="Leu-rich_rpt"/>
</dbReference>
<dbReference type="InterPro" id="IPR032675">
    <property type="entry name" value="LRR_dom_sf"/>
</dbReference>
<evidence type="ECO:0000256" key="1">
    <source>
        <dbReference type="ARBA" id="ARBA00004430"/>
    </source>
</evidence>
<dbReference type="Pfam" id="PF00560">
    <property type="entry name" value="LRR_1"/>
    <property type="match status" value="3"/>
</dbReference>
<dbReference type="Gene3D" id="3.80.10.10">
    <property type="entry name" value="Ribonuclease Inhibitor"/>
    <property type="match status" value="2"/>
</dbReference>
<dbReference type="EMBL" id="JALJOT010000015">
    <property type="protein sequence ID" value="KAK9902614.1"/>
    <property type="molecule type" value="Genomic_DNA"/>
</dbReference>
<evidence type="ECO:0000313" key="3">
    <source>
        <dbReference type="Proteomes" id="UP001491310"/>
    </source>
</evidence>
<protein>
    <recommendedName>
        <fullName evidence="4">L domain-like protein</fullName>
    </recommendedName>
</protein>
<comment type="subcellular location">
    <subcellularLocation>
        <location evidence="1">Cytoplasm</location>
        <location evidence="1">Cytoskeleton</location>
        <location evidence="1">Cilium axoneme</location>
    </subcellularLocation>
</comment>
<comment type="caution">
    <text evidence="2">The sequence shown here is derived from an EMBL/GenBank/DDBJ whole genome shotgun (WGS) entry which is preliminary data.</text>
</comment>
<dbReference type="InterPro" id="IPR052941">
    <property type="entry name" value="StomDev_PlantInt_Reg"/>
</dbReference>
<dbReference type="Proteomes" id="UP001491310">
    <property type="component" value="Unassembled WGS sequence"/>
</dbReference>
<reference evidence="2 3" key="1">
    <citation type="journal article" date="2024" name="Nat. Commun.">
        <title>Phylogenomics reveals the evolutionary origins of lichenization in chlorophyte algae.</title>
        <authorList>
            <person name="Puginier C."/>
            <person name="Libourel C."/>
            <person name="Otte J."/>
            <person name="Skaloud P."/>
            <person name="Haon M."/>
            <person name="Grisel S."/>
            <person name="Petersen M."/>
            <person name="Berrin J.G."/>
            <person name="Delaux P.M."/>
            <person name="Dal Grande F."/>
            <person name="Keller J."/>
        </authorList>
    </citation>
    <scope>NUCLEOTIDE SEQUENCE [LARGE SCALE GENOMIC DNA]</scope>
    <source>
        <strain evidence="2 3">SAG 216-7</strain>
    </source>
</reference>
<dbReference type="PANTHER" id="PTHR48004">
    <property type="entry name" value="OS01G0149700 PROTEIN"/>
    <property type="match status" value="1"/>
</dbReference>
<evidence type="ECO:0008006" key="4">
    <source>
        <dbReference type="Google" id="ProtNLM"/>
    </source>
</evidence>
<accession>A0ABR2YCL0</accession>
<sequence length="293" mass="31960">MFRDPCRNLRQRVYFHNNNLSSLPPLSGTPSNVRFFGISNNSIEAPLDDALCNHFPKLEALIISKNKFYGAFPECLGNIGTLVQLILSENNITGPLPPSFGENLPNMTQFKASSNPIGGILPDGLTKATGLSTLQLSNASFVGTMPSSYGKLAGLTTFDFSNNILSGTIPQSFERMLGLMLTFDGSFNQLTGAVPNFTTGAFHLSLKGNNLQTLPEEWRTNGTSSGFTNIMELSNNSLSGLFPYNLNRTCKFLRYLDIAYNHFSGPLPSPPNALDNFFANLFVLNASHNHFSG</sequence>
<organism evidence="2 3">
    <name type="scientific">Coccomyxa subellipsoidea</name>
    <dbReference type="NCBI Taxonomy" id="248742"/>
    <lineage>
        <taxon>Eukaryota</taxon>
        <taxon>Viridiplantae</taxon>
        <taxon>Chlorophyta</taxon>
        <taxon>core chlorophytes</taxon>
        <taxon>Trebouxiophyceae</taxon>
        <taxon>Trebouxiophyceae incertae sedis</taxon>
        <taxon>Coccomyxaceae</taxon>
        <taxon>Coccomyxa</taxon>
    </lineage>
</organism>
<gene>
    <name evidence="2" type="ORF">WJX75_000035</name>
</gene>
<keyword evidence="3" id="KW-1185">Reference proteome</keyword>